<dbReference type="Gene3D" id="3.30.750.44">
    <property type="match status" value="1"/>
</dbReference>
<feature type="region of interest" description="Disordered" evidence="1">
    <location>
        <begin position="683"/>
        <end position="746"/>
    </location>
</feature>
<dbReference type="SUPFAM" id="SSF52096">
    <property type="entry name" value="ClpP/crotonase"/>
    <property type="match status" value="1"/>
</dbReference>
<dbReference type="PROSITE" id="PS50106">
    <property type="entry name" value="PDZ"/>
    <property type="match status" value="1"/>
</dbReference>
<dbReference type="Gene3D" id="3.90.226.10">
    <property type="entry name" value="2-enoyl-CoA Hydratase, Chain A, domain 1"/>
    <property type="match status" value="1"/>
</dbReference>
<dbReference type="eggNOG" id="COG3468">
    <property type="taxonomic scope" value="Bacteria"/>
</dbReference>
<feature type="compositionally biased region" description="Low complexity" evidence="1">
    <location>
        <begin position="694"/>
        <end position="739"/>
    </location>
</feature>
<feature type="domain" description="PDZ" evidence="2">
    <location>
        <begin position="323"/>
        <end position="378"/>
    </location>
</feature>
<dbReference type="GO" id="GO:0004175">
    <property type="term" value="F:endopeptidase activity"/>
    <property type="evidence" value="ECO:0007669"/>
    <property type="project" value="TreeGrafter"/>
</dbReference>
<keyword evidence="5" id="KW-1185">Reference proteome</keyword>
<dbReference type="InterPro" id="IPR003646">
    <property type="entry name" value="SH3-like_bac-type"/>
</dbReference>
<dbReference type="InterPro" id="IPR036034">
    <property type="entry name" value="PDZ_sf"/>
</dbReference>
<evidence type="ECO:0000313" key="4">
    <source>
        <dbReference type="EMBL" id="BAL99567.1"/>
    </source>
</evidence>
<dbReference type="InterPro" id="IPR028204">
    <property type="entry name" value="Tricorn_C1"/>
</dbReference>
<evidence type="ECO:0000259" key="3">
    <source>
        <dbReference type="PROSITE" id="PS51781"/>
    </source>
</evidence>
<dbReference type="eggNOG" id="COG0793">
    <property type="taxonomic scope" value="Bacteria"/>
</dbReference>
<evidence type="ECO:0000259" key="2">
    <source>
        <dbReference type="PROSITE" id="PS50106"/>
    </source>
</evidence>
<dbReference type="HOGENOM" id="CLU_347062_0_0_0"/>
<protein>
    <submittedName>
        <fullName evidence="4">Carboxy-terminal-processing protease</fullName>
    </submittedName>
</protein>
<dbReference type="Pfam" id="PF03572">
    <property type="entry name" value="Peptidase_S41"/>
    <property type="match status" value="1"/>
</dbReference>
<evidence type="ECO:0000313" key="5">
    <source>
        <dbReference type="Proteomes" id="UP000007880"/>
    </source>
</evidence>
<dbReference type="KEGG" id="cap:CLDAP_15280"/>
<dbReference type="PROSITE" id="PS51781">
    <property type="entry name" value="SH3B"/>
    <property type="match status" value="1"/>
</dbReference>
<dbReference type="Gene3D" id="2.30.30.40">
    <property type="entry name" value="SH3 Domains"/>
    <property type="match status" value="1"/>
</dbReference>
<keyword evidence="4" id="KW-0378">Hydrolase</keyword>
<sequence length="813" mass="89310">MNRTRLLLTVLFLLTFVLTPAALLQAQNEEPPLAEIVNDEGGPAIVRGTMDYSNPLIALGVAQPLIVLEDQAGFVDRNKGFIFPKESQVLGQILGDFFDPPFEWTLSLPIEPQGTLRDVDNNGREDTGVMVFAIAYWTNIFGDPFLEQRDQSGGGWSTAFATTRAATDPSGKGEIIGGKLIVWAPDDQQGFPSGFGEDGKLFTEDDPIVRLPAGYTIVDLDTDPFTFDRSRYPEMVLIEPESLTLDDFSDLSYTEAFDAMIDLFRRKYSFTELKGIDWDAKAAEFRPRFEEAEANNDALAYRRALRDFIWSIPDGHLSGPFIQQDFVEATRGGIGIAIRDLDDGRTIVNFVTPDSPADRAGIQRGAEILTWNGQPIDDYVDSIVPFSSPFSTDHVRRLQQLRYATRVRIGEEVEITFKNPGDEEVQTVVLTGEAESESFRISSFNVGRTGAELPVEFRLLDNGLGYVKIYSFSDNELLTVQLWERMMQTLNRLRVPGLIIDMRQNGGGSGFLADQMAAYFFDEPLELGQTGYYDESLGDFYFDPDQVDRFYLPDESLRYRGPVAVITGPNCGSACEFFTYAMTQQDRADVVAHYPTAGLGGSQNLFLMPEFEYLQISIGRPVDMEGNIIIEGVGVPPTVRVPVTEETLFAEGDPLLETAIAVVTGAEELPYGAAPFEGSPIAQPARRAEEAPAEEAAPTPTEEAVEEPTPAATPEPTEEATPIPTEEAVEEPTPAATPEPTEEEAVGATVTIVSRGSRVIVRAQPSATGSIIGLVNDGETYTLLERSADGAWVKIDFGESGGWINADFAQINE</sequence>
<organism evidence="4 5">
    <name type="scientific">Caldilinea aerophila (strain DSM 14535 / JCM 11387 / NBRC 104270 / STL-6-O1)</name>
    <dbReference type="NCBI Taxonomy" id="926550"/>
    <lineage>
        <taxon>Bacteria</taxon>
        <taxon>Bacillati</taxon>
        <taxon>Chloroflexota</taxon>
        <taxon>Caldilineae</taxon>
        <taxon>Caldilineales</taxon>
        <taxon>Caldilineaceae</taxon>
        <taxon>Caldilinea</taxon>
    </lineage>
</organism>
<dbReference type="InterPro" id="IPR005151">
    <property type="entry name" value="Tail-specific_protease"/>
</dbReference>
<dbReference type="PANTHER" id="PTHR32060">
    <property type="entry name" value="TAIL-SPECIFIC PROTEASE"/>
    <property type="match status" value="1"/>
</dbReference>
<dbReference type="OrthoDB" id="6397760at2"/>
<dbReference type="AlphaFoldDB" id="I0I2T0"/>
<dbReference type="Proteomes" id="UP000007880">
    <property type="component" value="Chromosome"/>
</dbReference>
<dbReference type="Pfam" id="PF08239">
    <property type="entry name" value="SH3_3"/>
    <property type="match status" value="1"/>
</dbReference>
<dbReference type="PATRIC" id="fig|926550.5.peg.1611"/>
<dbReference type="GO" id="GO:0006508">
    <property type="term" value="P:proteolysis"/>
    <property type="evidence" value="ECO:0007669"/>
    <property type="project" value="UniProtKB-KW"/>
</dbReference>
<name>I0I2T0_CALAS</name>
<feature type="domain" description="SH3b" evidence="3">
    <location>
        <begin position="745"/>
        <end position="813"/>
    </location>
</feature>
<dbReference type="GO" id="GO:0008236">
    <property type="term" value="F:serine-type peptidase activity"/>
    <property type="evidence" value="ECO:0007669"/>
    <property type="project" value="InterPro"/>
</dbReference>
<dbReference type="SMART" id="SM00287">
    <property type="entry name" value="SH3b"/>
    <property type="match status" value="1"/>
</dbReference>
<dbReference type="STRING" id="926550.CLDAP_15280"/>
<keyword evidence="4" id="KW-0645">Protease</keyword>
<dbReference type="Gene3D" id="2.30.42.10">
    <property type="match status" value="1"/>
</dbReference>
<gene>
    <name evidence="4" type="primary">ctpA</name>
    <name evidence="4" type="ordered locus">CLDAP_15280</name>
</gene>
<dbReference type="Pfam" id="PF14684">
    <property type="entry name" value="Tricorn_C1"/>
    <property type="match status" value="1"/>
</dbReference>
<proteinExistence type="predicted"/>
<dbReference type="SMART" id="SM00228">
    <property type="entry name" value="PDZ"/>
    <property type="match status" value="1"/>
</dbReference>
<dbReference type="SUPFAM" id="SSF50156">
    <property type="entry name" value="PDZ domain-like"/>
    <property type="match status" value="1"/>
</dbReference>
<reference evidence="4 5" key="1">
    <citation type="submission" date="2012-02" db="EMBL/GenBank/DDBJ databases">
        <title>Complete genome sequence of Caldilinea aerophila DSM 14535 (= NBRC 102666).</title>
        <authorList>
            <person name="Oguchi A."/>
            <person name="Hosoyama A."/>
            <person name="Sekine M."/>
            <person name="Fukai R."/>
            <person name="Kato Y."/>
            <person name="Nakamura S."/>
            <person name="Hanada S."/>
            <person name="Yamazaki S."/>
            <person name="Fujita N."/>
        </authorList>
    </citation>
    <scope>NUCLEOTIDE SEQUENCE [LARGE SCALE GENOMIC DNA]</scope>
    <source>
        <strain evidence="5">DSM 14535 / JCM 11387 / NBRC 104270 / STL-6-O1</strain>
    </source>
</reference>
<dbReference type="SMART" id="SM00245">
    <property type="entry name" value="TSPc"/>
    <property type="match status" value="1"/>
</dbReference>
<dbReference type="RefSeq" id="WP_014432806.1">
    <property type="nucleotide sequence ID" value="NC_017079.1"/>
</dbReference>
<accession>I0I2T0</accession>
<evidence type="ECO:0000256" key="1">
    <source>
        <dbReference type="SAM" id="MobiDB-lite"/>
    </source>
</evidence>
<dbReference type="InterPro" id="IPR001478">
    <property type="entry name" value="PDZ"/>
</dbReference>
<dbReference type="InterPro" id="IPR029045">
    <property type="entry name" value="ClpP/crotonase-like_dom_sf"/>
</dbReference>
<dbReference type="PANTHER" id="PTHR32060:SF22">
    <property type="entry name" value="CARBOXYL-TERMINAL-PROCESSING PEPTIDASE 3, CHLOROPLASTIC"/>
    <property type="match status" value="1"/>
</dbReference>
<dbReference type="EMBL" id="AP012337">
    <property type="protein sequence ID" value="BAL99567.1"/>
    <property type="molecule type" value="Genomic_DNA"/>
</dbReference>
<dbReference type="Pfam" id="PF00595">
    <property type="entry name" value="PDZ"/>
    <property type="match status" value="1"/>
</dbReference>